<evidence type="ECO:0000313" key="2">
    <source>
        <dbReference type="EMBL" id="MPC10082.1"/>
    </source>
</evidence>
<evidence type="ECO:0000313" key="3">
    <source>
        <dbReference type="Proteomes" id="UP000324222"/>
    </source>
</evidence>
<proteinExistence type="predicted"/>
<keyword evidence="3" id="KW-1185">Reference proteome</keyword>
<name>A0A5B7CK60_PORTR</name>
<comment type="caution">
    <text evidence="2">The sequence shown here is derived from an EMBL/GenBank/DDBJ whole genome shotgun (WGS) entry which is preliminary data.</text>
</comment>
<sequence length="122" mass="13690">MQNHHRPAMNPPATVPKLPQPQLRERMEPNGNRKEERLRVIATHLNLARRCHKDAAQKPKPVNIGWHGTSAMEAGGVEVEPPPKGLEEAHTTLLTPPALKFVADLTRRFNTEVDLVSLKTIF</sequence>
<feature type="compositionally biased region" description="Basic and acidic residues" evidence="1">
    <location>
        <begin position="23"/>
        <end position="35"/>
    </location>
</feature>
<evidence type="ECO:0000256" key="1">
    <source>
        <dbReference type="SAM" id="MobiDB-lite"/>
    </source>
</evidence>
<feature type="region of interest" description="Disordered" evidence="1">
    <location>
        <begin position="1"/>
        <end position="35"/>
    </location>
</feature>
<gene>
    <name evidence="2" type="ORF">E2C01_002709</name>
</gene>
<accession>A0A5B7CK60</accession>
<protein>
    <submittedName>
        <fullName evidence="2">Uncharacterized protein</fullName>
    </submittedName>
</protein>
<organism evidence="2 3">
    <name type="scientific">Portunus trituberculatus</name>
    <name type="common">Swimming crab</name>
    <name type="synonym">Neptunus trituberculatus</name>
    <dbReference type="NCBI Taxonomy" id="210409"/>
    <lineage>
        <taxon>Eukaryota</taxon>
        <taxon>Metazoa</taxon>
        <taxon>Ecdysozoa</taxon>
        <taxon>Arthropoda</taxon>
        <taxon>Crustacea</taxon>
        <taxon>Multicrustacea</taxon>
        <taxon>Malacostraca</taxon>
        <taxon>Eumalacostraca</taxon>
        <taxon>Eucarida</taxon>
        <taxon>Decapoda</taxon>
        <taxon>Pleocyemata</taxon>
        <taxon>Brachyura</taxon>
        <taxon>Eubrachyura</taxon>
        <taxon>Portunoidea</taxon>
        <taxon>Portunidae</taxon>
        <taxon>Portuninae</taxon>
        <taxon>Portunus</taxon>
    </lineage>
</organism>
<dbReference type="OrthoDB" id="4078635at2759"/>
<reference evidence="2 3" key="1">
    <citation type="submission" date="2019-05" db="EMBL/GenBank/DDBJ databases">
        <title>Another draft genome of Portunus trituberculatus and its Hox gene families provides insights of decapod evolution.</title>
        <authorList>
            <person name="Jeong J.-H."/>
            <person name="Song I."/>
            <person name="Kim S."/>
            <person name="Choi T."/>
            <person name="Kim D."/>
            <person name="Ryu S."/>
            <person name="Kim W."/>
        </authorList>
    </citation>
    <scope>NUCLEOTIDE SEQUENCE [LARGE SCALE GENOMIC DNA]</scope>
    <source>
        <tissue evidence="2">Muscle</tissue>
    </source>
</reference>
<dbReference type="Proteomes" id="UP000324222">
    <property type="component" value="Unassembled WGS sequence"/>
</dbReference>
<dbReference type="EMBL" id="VSRR010000099">
    <property type="protein sequence ID" value="MPC10082.1"/>
    <property type="molecule type" value="Genomic_DNA"/>
</dbReference>
<dbReference type="AlphaFoldDB" id="A0A5B7CK60"/>